<dbReference type="SUPFAM" id="SSF52540">
    <property type="entry name" value="P-loop containing nucleoside triphosphate hydrolases"/>
    <property type="match status" value="1"/>
</dbReference>
<keyword evidence="7 10" id="KW-1133">Transmembrane helix</keyword>
<comment type="similarity">
    <text evidence="2">Belongs to the CpsC/CapA family.</text>
</comment>
<comment type="caution">
    <text evidence="12">The sequence shown here is derived from an EMBL/GenBank/DDBJ whole genome shotgun (WGS) entry which is preliminary data.</text>
</comment>
<dbReference type="EC" id="2.7.10.2" evidence="12"/>
<evidence type="ECO:0000256" key="9">
    <source>
        <dbReference type="SAM" id="MobiDB-lite"/>
    </source>
</evidence>
<evidence type="ECO:0000259" key="11">
    <source>
        <dbReference type="Pfam" id="PF02706"/>
    </source>
</evidence>
<evidence type="ECO:0000313" key="13">
    <source>
        <dbReference type="Proteomes" id="UP001147700"/>
    </source>
</evidence>
<feature type="transmembrane region" description="Helical" evidence="10">
    <location>
        <begin position="185"/>
        <end position="205"/>
    </location>
</feature>
<name>A0ABT4RSA7_9ACTN</name>
<keyword evidence="3" id="KW-1003">Cell membrane</keyword>
<evidence type="ECO:0000256" key="6">
    <source>
        <dbReference type="ARBA" id="ARBA00022840"/>
    </source>
</evidence>
<dbReference type="PANTHER" id="PTHR32309">
    <property type="entry name" value="TYROSINE-PROTEIN KINASE"/>
    <property type="match status" value="1"/>
</dbReference>
<keyword evidence="12" id="KW-0808">Transferase</keyword>
<dbReference type="InterPro" id="IPR005702">
    <property type="entry name" value="Wzc-like_C"/>
</dbReference>
<dbReference type="Pfam" id="PF02706">
    <property type="entry name" value="Wzz"/>
    <property type="match status" value="1"/>
</dbReference>
<dbReference type="Gene3D" id="3.40.50.300">
    <property type="entry name" value="P-loop containing nucleotide triphosphate hydrolases"/>
    <property type="match status" value="1"/>
</dbReference>
<evidence type="ECO:0000256" key="10">
    <source>
        <dbReference type="SAM" id="Phobius"/>
    </source>
</evidence>
<evidence type="ECO:0000313" key="12">
    <source>
        <dbReference type="EMBL" id="MDA0141335.1"/>
    </source>
</evidence>
<dbReference type="CDD" id="cd05387">
    <property type="entry name" value="BY-kinase"/>
    <property type="match status" value="1"/>
</dbReference>
<dbReference type="InterPro" id="IPR003856">
    <property type="entry name" value="LPS_length_determ_N"/>
</dbReference>
<evidence type="ECO:0000256" key="4">
    <source>
        <dbReference type="ARBA" id="ARBA00022692"/>
    </source>
</evidence>
<dbReference type="PANTHER" id="PTHR32309:SF13">
    <property type="entry name" value="FERRIC ENTEROBACTIN TRANSPORT PROTEIN FEPE"/>
    <property type="match status" value="1"/>
</dbReference>
<evidence type="ECO:0000256" key="1">
    <source>
        <dbReference type="ARBA" id="ARBA00004651"/>
    </source>
</evidence>
<evidence type="ECO:0000256" key="3">
    <source>
        <dbReference type="ARBA" id="ARBA00022475"/>
    </source>
</evidence>
<keyword evidence="4 10" id="KW-0812">Transmembrane</keyword>
<dbReference type="EMBL" id="JAPCID010000054">
    <property type="protein sequence ID" value="MDA0141335.1"/>
    <property type="molecule type" value="Genomic_DNA"/>
</dbReference>
<keyword evidence="8 10" id="KW-0472">Membrane</keyword>
<proteinExistence type="inferred from homology"/>
<evidence type="ECO:0000256" key="5">
    <source>
        <dbReference type="ARBA" id="ARBA00022741"/>
    </source>
</evidence>
<protein>
    <submittedName>
        <fullName evidence="12">Polysaccharide biosynthesis tyrosine autokinase</fullName>
        <ecNumber evidence="12">2.7.10.2</ecNumber>
    </submittedName>
</protein>
<organism evidence="12 13">
    <name type="scientific">Solirubrobacter deserti</name>
    <dbReference type="NCBI Taxonomy" id="2282478"/>
    <lineage>
        <taxon>Bacteria</taxon>
        <taxon>Bacillati</taxon>
        <taxon>Actinomycetota</taxon>
        <taxon>Thermoleophilia</taxon>
        <taxon>Solirubrobacterales</taxon>
        <taxon>Solirubrobacteraceae</taxon>
        <taxon>Solirubrobacter</taxon>
    </lineage>
</organism>
<feature type="transmembrane region" description="Helical" evidence="10">
    <location>
        <begin position="29"/>
        <end position="53"/>
    </location>
</feature>
<dbReference type="InterPro" id="IPR050445">
    <property type="entry name" value="Bact_polysacc_biosynth/exp"/>
</dbReference>
<dbReference type="Proteomes" id="UP001147700">
    <property type="component" value="Unassembled WGS sequence"/>
</dbReference>
<accession>A0ABT4RSA7</accession>
<dbReference type="RefSeq" id="WP_202956362.1">
    <property type="nucleotide sequence ID" value="NZ_JAPCID010000054.1"/>
</dbReference>
<dbReference type="NCBIfam" id="TIGR01007">
    <property type="entry name" value="eps_fam"/>
    <property type="match status" value="1"/>
</dbReference>
<dbReference type="GO" id="GO:0004715">
    <property type="term" value="F:non-membrane spanning protein tyrosine kinase activity"/>
    <property type="evidence" value="ECO:0007669"/>
    <property type="project" value="UniProtKB-EC"/>
</dbReference>
<evidence type="ECO:0000256" key="7">
    <source>
        <dbReference type="ARBA" id="ARBA00022989"/>
    </source>
</evidence>
<feature type="region of interest" description="Disordered" evidence="9">
    <location>
        <begin position="455"/>
        <end position="480"/>
    </location>
</feature>
<gene>
    <name evidence="12" type="ORF">OJ962_27815</name>
</gene>
<sequence>MATADSLSAAPGRRAAADDIVGVVWRRRWIALSTFVAVLASVAALTASLTPAYEATGYMLVTPDRPVSSDFEQTQISSALLTTFEQLLQTQNLADEVKRRVGNRPGMPPEPANALTVEAVTDSQLLRVTTEAETPEAAQLLANTYTQVFQERTRQLASAGASTGKASVAEPATLPTNPVRPRPRLYLAAGALLAALAALGAALAAHRLDRRLEITDSMTEVLGLPIIGRIPQGSGADVERLLQGERLQSRDARAAAEGFRLVLANLTFANVGRRPRSVAIVSSDEQEGKSTVALSVGRAAGELDLPTLLVEADLRRPSLANKSGAGASSPRGFSSLLVHGATMGEAVWAVPDSSMDLLPAGPLPPNPAALLGSEALRDFDRAARERYELVLYDTPPLSVAADASLIASVAEGVVLVVDARRTQRRLAEQAVDQLRRSHTTIFGVVVNRVDPGPFTSGYYAEGPPDEQDGGRLGRAVESSR</sequence>
<feature type="domain" description="Polysaccharide chain length determinant N-terminal" evidence="11">
    <location>
        <begin position="19"/>
        <end position="98"/>
    </location>
</feature>
<dbReference type="InterPro" id="IPR027417">
    <property type="entry name" value="P-loop_NTPase"/>
</dbReference>
<comment type="subcellular location">
    <subcellularLocation>
        <location evidence="1">Cell membrane</location>
        <topology evidence="1">Multi-pass membrane protein</topology>
    </subcellularLocation>
</comment>
<keyword evidence="6" id="KW-0067">ATP-binding</keyword>
<evidence type="ECO:0000256" key="8">
    <source>
        <dbReference type="ARBA" id="ARBA00023136"/>
    </source>
</evidence>
<reference evidence="12" key="1">
    <citation type="submission" date="2022-10" db="EMBL/GenBank/DDBJ databases">
        <title>The WGS of Solirubrobacter sp. CPCC 204708.</title>
        <authorList>
            <person name="Jiang Z."/>
        </authorList>
    </citation>
    <scope>NUCLEOTIDE SEQUENCE</scope>
    <source>
        <strain evidence="12">CPCC 204708</strain>
    </source>
</reference>
<evidence type="ECO:0000256" key="2">
    <source>
        <dbReference type="ARBA" id="ARBA00006683"/>
    </source>
</evidence>
<keyword evidence="13" id="KW-1185">Reference proteome</keyword>
<keyword evidence="5" id="KW-0547">Nucleotide-binding</keyword>